<evidence type="ECO:0000259" key="6">
    <source>
        <dbReference type="PROSITE" id="PS51900"/>
    </source>
</evidence>
<dbReference type="Pfam" id="PF00589">
    <property type="entry name" value="Phage_integrase"/>
    <property type="match status" value="1"/>
</dbReference>
<dbReference type="InterPro" id="IPR044068">
    <property type="entry name" value="CB"/>
</dbReference>
<protein>
    <submittedName>
        <fullName evidence="7">Integrase</fullName>
    </submittedName>
</protein>
<dbReference type="PANTHER" id="PTHR30349:SF64">
    <property type="entry name" value="PROPHAGE INTEGRASE INTD-RELATED"/>
    <property type="match status" value="1"/>
</dbReference>
<proteinExistence type="inferred from homology"/>
<dbReference type="EMBL" id="QMEV01000004">
    <property type="protein sequence ID" value="RAV16013.1"/>
    <property type="molecule type" value="Genomic_DNA"/>
</dbReference>
<dbReference type="InterPro" id="IPR013762">
    <property type="entry name" value="Integrase-like_cat_sf"/>
</dbReference>
<dbReference type="Pfam" id="PF26003">
    <property type="entry name" value="Integrase_N_phage"/>
    <property type="match status" value="1"/>
</dbReference>
<dbReference type="OrthoDB" id="1822491at2"/>
<dbReference type="RefSeq" id="WP_112631724.1">
    <property type="nucleotide sequence ID" value="NZ_QMEV01000004.1"/>
</dbReference>
<gene>
    <name evidence="7" type="ORF">DQP57_03860</name>
</gene>
<comment type="caution">
    <text evidence="7">The sequence shown here is derived from an EMBL/GenBank/DDBJ whole genome shotgun (WGS) entry which is preliminary data.</text>
</comment>
<evidence type="ECO:0000313" key="7">
    <source>
        <dbReference type="EMBL" id="RAV16013.1"/>
    </source>
</evidence>
<dbReference type="PANTHER" id="PTHR30349">
    <property type="entry name" value="PHAGE INTEGRASE-RELATED"/>
    <property type="match status" value="1"/>
</dbReference>
<dbReference type="InterPro" id="IPR058717">
    <property type="entry name" value="Phage_L5_Integrase_N"/>
</dbReference>
<dbReference type="GO" id="GO:0015074">
    <property type="term" value="P:DNA integration"/>
    <property type="evidence" value="ECO:0007669"/>
    <property type="project" value="InterPro"/>
</dbReference>
<dbReference type="PROSITE" id="PS51898">
    <property type="entry name" value="TYR_RECOMBINASE"/>
    <property type="match status" value="1"/>
</dbReference>
<dbReference type="Proteomes" id="UP000250915">
    <property type="component" value="Unassembled WGS sequence"/>
</dbReference>
<dbReference type="GO" id="GO:0003677">
    <property type="term" value="F:DNA binding"/>
    <property type="evidence" value="ECO:0007669"/>
    <property type="project" value="UniProtKB-UniRule"/>
</dbReference>
<evidence type="ECO:0000256" key="4">
    <source>
        <dbReference type="PROSITE-ProRule" id="PRU01248"/>
    </source>
</evidence>
<organism evidence="7 8">
    <name type="scientific">Mycobacterium colombiense</name>
    <dbReference type="NCBI Taxonomy" id="339268"/>
    <lineage>
        <taxon>Bacteria</taxon>
        <taxon>Bacillati</taxon>
        <taxon>Actinomycetota</taxon>
        <taxon>Actinomycetes</taxon>
        <taxon>Mycobacteriales</taxon>
        <taxon>Mycobacteriaceae</taxon>
        <taxon>Mycobacterium</taxon>
        <taxon>Mycobacterium avium complex (MAC)</taxon>
    </lineage>
</organism>
<dbReference type="CDD" id="cd00397">
    <property type="entry name" value="DNA_BRE_C"/>
    <property type="match status" value="1"/>
</dbReference>
<dbReference type="InterPro" id="IPR050090">
    <property type="entry name" value="Tyrosine_recombinase_XerCD"/>
</dbReference>
<dbReference type="Gene3D" id="1.10.443.10">
    <property type="entry name" value="Intergrase catalytic core"/>
    <property type="match status" value="1"/>
</dbReference>
<name>A0A329MBN1_9MYCO</name>
<dbReference type="InterPro" id="IPR002104">
    <property type="entry name" value="Integrase_catalytic"/>
</dbReference>
<dbReference type="PROSITE" id="PS51900">
    <property type="entry name" value="CB"/>
    <property type="match status" value="1"/>
</dbReference>
<accession>A0A329MBN1</accession>
<dbReference type="SUPFAM" id="SSF56349">
    <property type="entry name" value="DNA breaking-rejoining enzymes"/>
    <property type="match status" value="1"/>
</dbReference>
<comment type="similarity">
    <text evidence="1">Belongs to the 'phage' integrase family.</text>
</comment>
<evidence type="ECO:0000256" key="3">
    <source>
        <dbReference type="ARBA" id="ARBA00023172"/>
    </source>
</evidence>
<keyword evidence="3" id="KW-0233">DNA recombination</keyword>
<dbReference type="AlphaFoldDB" id="A0A329MBN1"/>
<evidence type="ECO:0000256" key="1">
    <source>
        <dbReference type="ARBA" id="ARBA00008857"/>
    </source>
</evidence>
<dbReference type="InterPro" id="IPR011010">
    <property type="entry name" value="DNA_brk_join_enz"/>
</dbReference>
<dbReference type="InterPro" id="IPR010998">
    <property type="entry name" value="Integrase_recombinase_N"/>
</dbReference>
<keyword evidence="2 4" id="KW-0238">DNA-binding</keyword>
<sequence length="383" mass="42321">MAGKKGRRGWGWIRPSGRSKKRWHASYLHDGARHNAPHTFGTKLDAEHWLSAERRLIDLDAWTPPAERTAARKAKPITLATYGKTWIEQRTVNGQPLKARTRAQYEALLEGHLKPLGAVPISSLTPAAVRSWHAALGEDSPTMRSHAYGLLHAMLATAVADELIPANPCTIRGATKVRRKRKPVILTVPEVAKLAEVIEPQRFRALILISTWCGLRYGEVTELRRKDIDKDCAVITVARGVTHRGGCFIDTPKSGLGRPVIVPPHIRDDIALHLKTHVARDGEALLFTAPRGGVCDHLNDKTFRTHFMRALKSIGREGVTVHDMRHFCGTQTARVGNLVETMERLGHSTVQASLIYQQAVSGRDAAVAEALSRLAEKQPSDSD</sequence>
<evidence type="ECO:0000259" key="5">
    <source>
        <dbReference type="PROSITE" id="PS51898"/>
    </source>
</evidence>
<feature type="domain" description="Core-binding (CB)" evidence="6">
    <location>
        <begin position="77"/>
        <end position="159"/>
    </location>
</feature>
<dbReference type="GO" id="GO:0006310">
    <property type="term" value="P:DNA recombination"/>
    <property type="evidence" value="ECO:0007669"/>
    <property type="project" value="UniProtKB-KW"/>
</dbReference>
<dbReference type="Gene3D" id="1.10.150.130">
    <property type="match status" value="1"/>
</dbReference>
<evidence type="ECO:0000256" key="2">
    <source>
        <dbReference type="ARBA" id="ARBA00023125"/>
    </source>
</evidence>
<evidence type="ECO:0000313" key="8">
    <source>
        <dbReference type="Proteomes" id="UP000250915"/>
    </source>
</evidence>
<feature type="domain" description="Tyr recombinase" evidence="5">
    <location>
        <begin position="181"/>
        <end position="369"/>
    </location>
</feature>
<reference evidence="7 8" key="1">
    <citation type="submission" date="2018-06" db="EMBL/GenBank/DDBJ databases">
        <title>NTM in soil in Japan.</title>
        <authorList>
            <person name="Ohya K."/>
        </authorList>
    </citation>
    <scope>NUCLEOTIDE SEQUENCE [LARGE SCALE GENOMIC DNA]</scope>
    <source>
        <strain evidence="7 8">GF28</strain>
    </source>
</reference>